<reference evidence="2" key="1">
    <citation type="journal article" date="2018" name="Nat. Microbiol.">
        <title>Leveraging single-cell genomics to expand the fungal tree of life.</title>
        <authorList>
            <person name="Ahrendt S.R."/>
            <person name="Quandt C.A."/>
            <person name="Ciobanu D."/>
            <person name="Clum A."/>
            <person name="Salamov A."/>
            <person name="Andreopoulos B."/>
            <person name="Cheng J.F."/>
            <person name="Woyke T."/>
            <person name="Pelin A."/>
            <person name="Henrissat B."/>
            <person name="Reynolds N.K."/>
            <person name="Benny G.L."/>
            <person name="Smith M.E."/>
            <person name="James T.Y."/>
            <person name="Grigoriev I.V."/>
        </authorList>
    </citation>
    <scope>NUCLEOTIDE SEQUENCE [LARGE SCALE GENOMIC DNA]</scope>
    <source>
        <strain evidence="2">RSA 468</strain>
    </source>
</reference>
<evidence type="ECO:0000313" key="2">
    <source>
        <dbReference type="Proteomes" id="UP000268162"/>
    </source>
</evidence>
<evidence type="ECO:0000313" key="1">
    <source>
        <dbReference type="EMBL" id="RKP33995.1"/>
    </source>
</evidence>
<name>A0A4P9ZLJ2_9FUNG</name>
<sequence length="113" mass="11591">ATYKAGGSASVKFSSTGAAHNGGHCQFSLSYDKGKTFTAIHTIMNSCPTLGGSLSVPIPSNAPSAAMAIFAWTWVNKSGNREFYMNCADVKIEGKAGGSLSGPKIVIANYPGG</sequence>
<dbReference type="Proteomes" id="UP000268162">
    <property type="component" value="Unassembled WGS sequence"/>
</dbReference>
<dbReference type="EMBL" id="ML003416">
    <property type="protein sequence ID" value="RKP33995.1"/>
    <property type="molecule type" value="Genomic_DNA"/>
</dbReference>
<dbReference type="Gene3D" id="2.70.50.70">
    <property type="match status" value="1"/>
</dbReference>
<dbReference type="AlphaFoldDB" id="A0A4P9ZLJ2"/>
<dbReference type="PANTHER" id="PTHR36182">
    <property type="entry name" value="PROTEIN, PUTATIVE (AFU_ORTHOLOGUE AFUA_6G10930)-RELATED"/>
    <property type="match status" value="1"/>
</dbReference>
<gene>
    <name evidence="1" type="ORF">BJ085DRAFT_2490</name>
</gene>
<proteinExistence type="predicted"/>
<keyword evidence="2" id="KW-1185">Reference proteome</keyword>
<evidence type="ECO:0008006" key="3">
    <source>
        <dbReference type="Google" id="ProtNLM"/>
    </source>
</evidence>
<organism evidence="1 2">
    <name type="scientific">Dimargaris cristalligena</name>
    <dbReference type="NCBI Taxonomy" id="215637"/>
    <lineage>
        <taxon>Eukaryota</taxon>
        <taxon>Fungi</taxon>
        <taxon>Fungi incertae sedis</taxon>
        <taxon>Zoopagomycota</taxon>
        <taxon>Kickxellomycotina</taxon>
        <taxon>Dimargaritomycetes</taxon>
        <taxon>Dimargaritales</taxon>
        <taxon>Dimargaritaceae</taxon>
        <taxon>Dimargaris</taxon>
    </lineage>
</organism>
<accession>A0A4P9ZLJ2</accession>
<feature type="non-terminal residue" evidence="1">
    <location>
        <position position="1"/>
    </location>
</feature>
<dbReference type="PANTHER" id="PTHR36182:SF1">
    <property type="entry name" value="PROTEIN, PUTATIVE (AFU_ORTHOLOGUE AFUA_6G10930)-RELATED"/>
    <property type="match status" value="1"/>
</dbReference>
<dbReference type="STRING" id="215637.A0A4P9ZLJ2"/>
<protein>
    <recommendedName>
        <fullName evidence="3">Chitin-binding type-4 domain-containing protein</fullName>
    </recommendedName>
</protein>
<feature type="non-terminal residue" evidence="1">
    <location>
        <position position="113"/>
    </location>
</feature>